<dbReference type="AlphaFoldDB" id="A0A5B8VXG9"/>
<gene>
    <name evidence="2" type="ORF">FSB76_10150</name>
</gene>
<dbReference type="KEGG" id="mgk:FSB76_10150"/>
<feature type="region of interest" description="Disordered" evidence="1">
    <location>
        <begin position="416"/>
        <end position="451"/>
    </location>
</feature>
<reference evidence="2 3" key="1">
    <citation type="journal article" date="2013" name="J. Microbiol.">
        <title>Mucilaginibacter ginsenosidivorax sp. nov., with ginsenoside converting activity isolated from sediment.</title>
        <authorList>
            <person name="Kim J.K."/>
            <person name="Choi T.E."/>
            <person name="Liu Q.M."/>
            <person name="Park H.Y."/>
            <person name="Yi T.H."/>
            <person name="Yoon M.H."/>
            <person name="Kim S.C."/>
            <person name="Im W.T."/>
        </authorList>
    </citation>
    <scope>NUCLEOTIDE SEQUENCE [LARGE SCALE GENOMIC DNA]</scope>
    <source>
        <strain evidence="2 3">KHI28</strain>
    </source>
</reference>
<dbReference type="InterPro" id="IPR022385">
    <property type="entry name" value="Rhs_assc_core"/>
</dbReference>
<feature type="compositionally biased region" description="Low complexity" evidence="1">
    <location>
        <begin position="423"/>
        <end position="432"/>
    </location>
</feature>
<dbReference type="PANTHER" id="PTHR32305:SF15">
    <property type="entry name" value="PROTEIN RHSA-RELATED"/>
    <property type="match status" value="1"/>
</dbReference>
<accession>A0A5B8VXG9</accession>
<keyword evidence="3" id="KW-1185">Reference proteome</keyword>
<organism evidence="2 3">
    <name type="scientific">Mucilaginibacter ginsenosidivorax</name>
    <dbReference type="NCBI Taxonomy" id="862126"/>
    <lineage>
        <taxon>Bacteria</taxon>
        <taxon>Pseudomonadati</taxon>
        <taxon>Bacteroidota</taxon>
        <taxon>Sphingobacteriia</taxon>
        <taxon>Sphingobacteriales</taxon>
        <taxon>Sphingobacteriaceae</taxon>
        <taxon>Mucilaginibacter</taxon>
    </lineage>
</organism>
<name>A0A5B8VXG9_9SPHI</name>
<sequence>MELKYDNAATPQYNGNIGSTTVKTAALSGTSYPALTYNYVYDKLNRLTNAVSTTTTANDNFYNENATYDVMGNITKLNRYDKPSTTRIAIDSLTYTYVSGNKIDRVDDLGTTAGFNNAVSQAGEYTYDGNGNQLMDLNKGLTQTYNMLNLPQTAVGAGISVAYIYDAAGRKLRKLSTSGSTTIVTEYVNGIQYEYTGTYPVISFIQTEEGRARKNGTVYKYEYDLKDHLGNTRLTTTWDPSDAVNQLTPLNSQRNDYYAFGYTIQSLIGTLPSSPNHYLYNHKELQDETGLYDYGARFYDPVIGRWTSVDPLAEKGRRETPYGYAFDDPMRFTDPDGMWPDWGALVNAVKGWFNTPTKFASDVSAGYQTSMGMVPAGTEKATNGTAVMWAIAAGVNAYSSQYNTGSRFEIESPVNTPKVNAQPEVPEAAVAPKTSAHTEPEAPQGGAYKDLSVGTDEQRHHLVADAVSPVSKKAGPSIVMKTTDHVLTGSWGNFKESKAFQAKQYEMISQGNFEGAMNMGIEDVQAKFGTKYDVGIQQAKAYADKLNKAKTSTTKE</sequence>
<dbReference type="RefSeq" id="WP_147053464.1">
    <property type="nucleotide sequence ID" value="NZ_CP042437.1"/>
</dbReference>
<dbReference type="NCBIfam" id="TIGR03696">
    <property type="entry name" value="Rhs_assc_core"/>
    <property type="match status" value="1"/>
</dbReference>
<evidence type="ECO:0000313" key="2">
    <source>
        <dbReference type="EMBL" id="QEC76287.1"/>
    </source>
</evidence>
<dbReference type="Proteomes" id="UP000321362">
    <property type="component" value="Chromosome"/>
</dbReference>
<dbReference type="PANTHER" id="PTHR32305">
    <property type="match status" value="1"/>
</dbReference>
<evidence type="ECO:0000256" key="1">
    <source>
        <dbReference type="SAM" id="MobiDB-lite"/>
    </source>
</evidence>
<dbReference type="Gene3D" id="2.180.10.10">
    <property type="entry name" value="RHS repeat-associated core"/>
    <property type="match status" value="1"/>
</dbReference>
<dbReference type="EMBL" id="CP042437">
    <property type="protein sequence ID" value="QEC76287.1"/>
    <property type="molecule type" value="Genomic_DNA"/>
</dbReference>
<proteinExistence type="predicted"/>
<evidence type="ECO:0000313" key="3">
    <source>
        <dbReference type="Proteomes" id="UP000321362"/>
    </source>
</evidence>
<protein>
    <submittedName>
        <fullName evidence="2">RHS repeat-associated core domain-containing protein</fullName>
    </submittedName>
</protein>
<dbReference type="OrthoDB" id="1191296at2"/>
<dbReference type="InterPro" id="IPR050708">
    <property type="entry name" value="T6SS_VgrG/RHS"/>
</dbReference>